<keyword evidence="6" id="KW-0547">Nucleotide-binding</keyword>
<dbReference type="Pfam" id="PF00162">
    <property type="entry name" value="PGK"/>
    <property type="match status" value="1"/>
</dbReference>
<dbReference type="EMBL" id="LAZR01033221">
    <property type="protein sequence ID" value="KKL48714.1"/>
    <property type="molecule type" value="Genomic_DNA"/>
</dbReference>
<dbReference type="InterPro" id="IPR036043">
    <property type="entry name" value="Phosphoglycerate_kinase_sf"/>
</dbReference>
<evidence type="ECO:0000256" key="3">
    <source>
        <dbReference type="ARBA" id="ARBA00011245"/>
    </source>
</evidence>
<dbReference type="FunFam" id="3.40.50.1260:FF:000006">
    <property type="entry name" value="Phosphoglycerate kinase"/>
    <property type="match status" value="1"/>
</dbReference>
<proteinExistence type="inferred from homology"/>
<keyword evidence="5" id="KW-0808">Transferase</keyword>
<dbReference type="InterPro" id="IPR001576">
    <property type="entry name" value="Phosphoglycerate_kinase"/>
</dbReference>
<dbReference type="GO" id="GO:0005524">
    <property type="term" value="F:ATP binding"/>
    <property type="evidence" value="ECO:0007669"/>
    <property type="project" value="UniProtKB-KW"/>
</dbReference>
<evidence type="ECO:0000256" key="6">
    <source>
        <dbReference type="ARBA" id="ARBA00022741"/>
    </source>
</evidence>
<keyword evidence="7" id="KW-0418">Kinase</keyword>
<comment type="catalytic activity">
    <reaction evidence="1">
        <text>(2R)-3-phosphoglycerate + ATP = (2R)-3-phospho-glyceroyl phosphate + ADP</text>
        <dbReference type="Rhea" id="RHEA:14801"/>
        <dbReference type="ChEBI" id="CHEBI:30616"/>
        <dbReference type="ChEBI" id="CHEBI:57604"/>
        <dbReference type="ChEBI" id="CHEBI:58272"/>
        <dbReference type="ChEBI" id="CHEBI:456216"/>
        <dbReference type="EC" id="2.7.2.3"/>
    </reaction>
</comment>
<dbReference type="FunFam" id="3.40.50.1260:FF:000003">
    <property type="entry name" value="Phosphoglycerate kinase"/>
    <property type="match status" value="1"/>
</dbReference>
<dbReference type="EC" id="2.7.2.3" evidence="4"/>
<evidence type="ECO:0000256" key="7">
    <source>
        <dbReference type="ARBA" id="ARBA00022777"/>
    </source>
</evidence>
<evidence type="ECO:0000256" key="1">
    <source>
        <dbReference type="ARBA" id="ARBA00000642"/>
    </source>
</evidence>
<dbReference type="CDD" id="cd00318">
    <property type="entry name" value="Phosphoglycerate_kinase"/>
    <property type="match status" value="1"/>
</dbReference>
<dbReference type="AlphaFoldDB" id="A0A0F9CHV7"/>
<gene>
    <name evidence="9" type="ORF">LCGC14_2322760</name>
</gene>
<dbReference type="PANTHER" id="PTHR11406">
    <property type="entry name" value="PHOSPHOGLYCERATE KINASE"/>
    <property type="match status" value="1"/>
</dbReference>
<dbReference type="PANTHER" id="PTHR11406:SF23">
    <property type="entry name" value="PHOSPHOGLYCERATE KINASE 1, CHLOROPLASTIC-RELATED"/>
    <property type="match status" value="1"/>
</dbReference>
<dbReference type="GO" id="GO:0006094">
    <property type="term" value="P:gluconeogenesis"/>
    <property type="evidence" value="ECO:0007669"/>
    <property type="project" value="TreeGrafter"/>
</dbReference>
<dbReference type="GO" id="GO:0043531">
    <property type="term" value="F:ADP binding"/>
    <property type="evidence" value="ECO:0007669"/>
    <property type="project" value="TreeGrafter"/>
</dbReference>
<reference evidence="9" key="1">
    <citation type="journal article" date="2015" name="Nature">
        <title>Complex archaea that bridge the gap between prokaryotes and eukaryotes.</title>
        <authorList>
            <person name="Spang A."/>
            <person name="Saw J.H."/>
            <person name="Jorgensen S.L."/>
            <person name="Zaremba-Niedzwiedzka K."/>
            <person name="Martijn J."/>
            <person name="Lind A.E."/>
            <person name="van Eijk R."/>
            <person name="Schleper C."/>
            <person name="Guy L."/>
            <person name="Ettema T.J."/>
        </authorList>
    </citation>
    <scope>NUCLEOTIDE SEQUENCE</scope>
</reference>
<evidence type="ECO:0000256" key="8">
    <source>
        <dbReference type="ARBA" id="ARBA00022840"/>
    </source>
</evidence>
<sequence>MTVKDLDLKNKRVLMRVDFNVTMNDKGDITDDTRIRASLPTIRYILEQGASLILMSHLGRPKGKVVEKLRMDVVTRRLEKLLGKKVLKLDECMGSEVKKKAKEMKPDEVMLLENTRFYKEETDNDPQFAKKLASLADIFVNDAFGTAHRAHASTVGVASFLPSAAGFLMEKELEVLGGILANPQAPFVAILGGAKVSDKIGVLLNLLDKCEDILIGGGMAYTFLKAKGFPVGKSLLEEEKISEAKNIMDKAFEKKCGILLPLDHIVAKEAREGAEVKIVEQDKIPLDWLALDIGPETLKLFAGSIKKARTIFWNGPMGMFEIEDFAKGTETIAKMLAECDATVVVGGGDSIAALKKMGLEDKMSHVSTGGGASLQFLEGKELAGVAALNGIS</sequence>
<dbReference type="GO" id="GO:0004618">
    <property type="term" value="F:phosphoglycerate kinase activity"/>
    <property type="evidence" value="ECO:0007669"/>
    <property type="project" value="UniProtKB-EC"/>
</dbReference>
<dbReference type="Gene3D" id="3.40.50.1260">
    <property type="entry name" value="Phosphoglycerate kinase, N-terminal domain"/>
    <property type="match status" value="2"/>
</dbReference>
<evidence type="ECO:0000256" key="5">
    <source>
        <dbReference type="ARBA" id="ARBA00022679"/>
    </source>
</evidence>
<dbReference type="GO" id="GO:0006096">
    <property type="term" value="P:glycolytic process"/>
    <property type="evidence" value="ECO:0007669"/>
    <property type="project" value="InterPro"/>
</dbReference>
<organism evidence="9">
    <name type="scientific">marine sediment metagenome</name>
    <dbReference type="NCBI Taxonomy" id="412755"/>
    <lineage>
        <taxon>unclassified sequences</taxon>
        <taxon>metagenomes</taxon>
        <taxon>ecological metagenomes</taxon>
    </lineage>
</organism>
<comment type="similarity">
    <text evidence="2">Belongs to the phosphoglycerate kinase family.</text>
</comment>
<comment type="caution">
    <text evidence="9">The sequence shown here is derived from an EMBL/GenBank/DDBJ whole genome shotgun (WGS) entry which is preliminary data.</text>
</comment>
<evidence type="ECO:0000313" key="9">
    <source>
        <dbReference type="EMBL" id="KKL48714.1"/>
    </source>
</evidence>
<dbReference type="PIRSF" id="PIRSF000724">
    <property type="entry name" value="Pgk"/>
    <property type="match status" value="1"/>
</dbReference>
<dbReference type="SUPFAM" id="SSF53748">
    <property type="entry name" value="Phosphoglycerate kinase"/>
    <property type="match status" value="1"/>
</dbReference>
<protein>
    <recommendedName>
        <fullName evidence="4">phosphoglycerate kinase</fullName>
        <ecNumber evidence="4">2.7.2.3</ecNumber>
    </recommendedName>
</protein>
<evidence type="ECO:0000256" key="2">
    <source>
        <dbReference type="ARBA" id="ARBA00008982"/>
    </source>
</evidence>
<dbReference type="HAMAP" id="MF_00145">
    <property type="entry name" value="Phosphoglyc_kinase"/>
    <property type="match status" value="1"/>
</dbReference>
<dbReference type="InterPro" id="IPR015824">
    <property type="entry name" value="Phosphoglycerate_kinase_N"/>
</dbReference>
<dbReference type="PRINTS" id="PR00477">
    <property type="entry name" value="PHGLYCKINASE"/>
</dbReference>
<comment type="subunit">
    <text evidence="3">Monomer.</text>
</comment>
<evidence type="ECO:0000256" key="4">
    <source>
        <dbReference type="ARBA" id="ARBA00013061"/>
    </source>
</evidence>
<dbReference type="GO" id="GO:0005829">
    <property type="term" value="C:cytosol"/>
    <property type="evidence" value="ECO:0007669"/>
    <property type="project" value="TreeGrafter"/>
</dbReference>
<accession>A0A0F9CHV7</accession>
<keyword evidence="8" id="KW-0067">ATP-binding</keyword>
<name>A0A0F9CHV7_9ZZZZ</name>